<evidence type="ECO:0000313" key="2">
    <source>
        <dbReference type="EMBL" id="USE82268.1"/>
    </source>
</evidence>
<dbReference type="AlphaFoldDB" id="A0AAE9RZJ6"/>
<dbReference type="RefSeq" id="WP_252219135.1">
    <property type="nucleotide sequence ID" value="NZ_CP098732.1"/>
</dbReference>
<feature type="transmembrane region" description="Helical" evidence="1">
    <location>
        <begin position="130"/>
        <end position="147"/>
    </location>
</feature>
<accession>A0AAE9RZJ6</accession>
<feature type="transmembrane region" description="Helical" evidence="1">
    <location>
        <begin position="104"/>
        <end position="123"/>
    </location>
</feature>
<dbReference type="EMBL" id="CP098732">
    <property type="protein sequence ID" value="USE82268.1"/>
    <property type="molecule type" value="Genomic_DNA"/>
</dbReference>
<organism evidence="2 3">
    <name type="scientific">Acinetobacter tibetensis</name>
    <dbReference type="NCBI Taxonomy" id="2943497"/>
    <lineage>
        <taxon>Bacteria</taxon>
        <taxon>Pseudomonadati</taxon>
        <taxon>Pseudomonadota</taxon>
        <taxon>Gammaproteobacteria</taxon>
        <taxon>Moraxellales</taxon>
        <taxon>Moraxellaceae</taxon>
        <taxon>Acinetobacter</taxon>
    </lineage>
</organism>
<proteinExistence type="predicted"/>
<keyword evidence="1" id="KW-0812">Transmembrane</keyword>
<feature type="transmembrane region" description="Helical" evidence="1">
    <location>
        <begin position="37"/>
        <end position="57"/>
    </location>
</feature>
<protein>
    <submittedName>
        <fullName evidence="2">Uncharacterized protein</fullName>
    </submittedName>
</protein>
<evidence type="ECO:0000313" key="3">
    <source>
        <dbReference type="Proteomes" id="UP001056716"/>
    </source>
</evidence>
<dbReference type="Proteomes" id="UP001056716">
    <property type="component" value="Chromosome"/>
</dbReference>
<dbReference type="KEGG" id="atz:M5E07_10635"/>
<sequence>MSSKIAIFIAIFLFFLSWCVPAVDGMVGFGVMVTSILYHFLIVPIPKVFPVWANLTFLLAVRCYFKESEMLETFESKAWMYGIVTCVLMCIGFSTAITKVNIGAVIWLYSGFFLILALALTKISPFWDKIGLVLGIGFIVFLSFKLYQNESYVSKYQTGFKEEGLKHYLFRPKNSGYVIPTLTQVQQNNSYRWLNGQKVANDTVDLSSLINETIELDFNKTIDVPESNNKKAECKLKQNNQHALYFPPRYIDNGYSWTRYLNSGNIAVGYPTQQEGTVIYRSKNIDSLHTVIQLIRKADQHILYQQTLLANGGYDGCTYEPKQYEQELNSVFELDSSSLNRKFGSFVSLEKFEAPEKLIEKCEWINESYNIFIFENKKINFLNKKVFSPQILCSEHYVAVASLTEYHVGDIENTLQVEMFKRDDLQPISCGLLRYGLTKPQTDAFYKRELEVVDVTILSDKLEHAKCPYVELRLSDGHVDKDYNWIEKF</sequence>
<reference evidence="2" key="1">
    <citation type="submission" date="2022-06" db="EMBL/GenBank/DDBJ databases">
        <title>Isolation, identification and characterization of iprodione-degrading strains in Lhasa, Tibet.</title>
        <authorList>
            <person name="Pan H."/>
        </authorList>
    </citation>
    <scope>NUCLEOTIDE SEQUENCE</scope>
    <source>
        <strain evidence="2">Y-23</strain>
    </source>
</reference>
<keyword evidence="3" id="KW-1185">Reference proteome</keyword>
<gene>
    <name evidence="2" type="ORF">M5E07_10635</name>
</gene>
<keyword evidence="1" id="KW-0472">Membrane</keyword>
<name>A0AAE9RZJ6_9GAMM</name>
<feature type="transmembrane region" description="Helical" evidence="1">
    <location>
        <begin position="78"/>
        <end position="98"/>
    </location>
</feature>
<keyword evidence="1" id="KW-1133">Transmembrane helix</keyword>
<evidence type="ECO:0000256" key="1">
    <source>
        <dbReference type="SAM" id="Phobius"/>
    </source>
</evidence>